<organism evidence="1 2">
    <name type="scientific">Faecalispora sporosphaeroides</name>
    <dbReference type="NCBI Taxonomy" id="1549"/>
    <lineage>
        <taxon>Bacteria</taxon>
        <taxon>Bacillati</taxon>
        <taxon>Bacillota</taxon>
        <taxon>Clostridia</taxon>
        <taxon>Eubacteriales</taxon>
        <taxon>Oscillospiraceae</taxon>
        <taxon>Faecalispora</taxon>
    </lineage>
</organism>
<comment type="caution">
    <text evidence="1">The sequence shown here is derived from an EMBL/GenBank/DDBJ whole genome shotgun (WGS) entry which is preliminary data.</text>
</comment>
<sequence>MTVLVSACLLGENCKYNGGNNHHPCVAAFLADKEIIPVCPEILAGLGAPRNPAEIRNGKVVDCLGNDVDQKFREGVRLALEKIGSVPVDLAILQPRSPTCGVRQIYDGSFSGRLIPGQGLFAMALLDMGIKVMDADEFSE</sequence>
<proteinExistence type="predicted"/>
<dbReference type="RefSeq" id="WP_027103804.1">
    <property type="nucleotide sequence ID" value="NZ_JBKWRC010000001.1"/>
</dbReference>
<dbReference type="PANTHER" id="PTHR30087">
    <property type="entry name" value="INNER MEMBRANE PROTEIN"/>
    <property type="match status" value="1"/>
</dbReference>
<name>A0A928KVM4_9FIRM</name>
<dbReference type="AlphaFoldDB" id="A0A928KVM4"/>
<evidence type="ECO:0000313" key="2">
    <source>
        <dbReference type="Proteomes" id="UP000754750"/>
    </source>
</evidence>
<dbReference type="InterPro" id="IPR007553">
    <property type="entry name" value="2-thiour_desulf"/>
</dbReference>
<dbReference type="EMBL" id="SVNY01000002">
    <property type="protein sequence ID" value="MBE6833016.1"/>
    <property type="molecule type" value="Genomic_DNA"/>
</dbReference>
<accession>A0A928KVM4</accession>
<dbReference type="PANTHER" id="PTHR30087:SF1">
    <property type="entry name" value="HYPOTHETICAL CYTOSOLIC PROTEIN"/>
    <property type="match status" value="1"/>
</dbReference>
<gene>
    <name evidence="1" type="ORF">E7512_05450</name>
</gene>
<evidence type="ECO:0000313" key="1">
    <source>
        <dbReference type="EMBL" id="MBE6833016.1"/>
    </source>
</evidence>
<protein>
    <submittedName>
        <fullName evidence="1">DUF523 domain-containing protein</fullName>
    </submittedName>
</protein>
<reference evidence="1" key="1">
    <citation type="submission" date="2019-04" db="EMBL/GenBank/DDBJ databases">
        <title>Evolution of Biomass-Degrading Anaerobic Consortia Revealed by Metagenomics.</title>
        <authorList>
            <person name="Peng X."/>
        </authorList>
    </citation>
    <scope>NUCLEOTIDE SEQUENCE</scope>
    <source>
        <strain evidence="1">SIG551</strain>
    </source>
</reference>
<dbReference type="Pfam" id="PF04463">
    <property type="entry name" value="2-thiour_desulf"/>
    <property type="match status" value="1"/>
</dbReference>
<dbReference type="Proteomes" id="UP000754750">
    <property type="component" value="Unassembled WGS sequence"/>
</dbReference>